<accession>L7JZ68</accession>
<protein>
    <submittedName>
        <fullName evidence="1">Uncharacterized protein</fullName>
    </submittedName>
</protein>
<dbReference type="EMBL" id="JH993832">
    <property type="protein sequence ID" value="ELQ76620.1"/>
    <property type="molecule type" value="Genomic_DNA"/>
</dbReference>
<name>L7JZ68_TRAHO</name>
<dbReference type="VEuPathDB" id="MicrosporidiaDB:THOM_0336"/>
<gene>
    <name evidence="1" type="ORF">THOM_0336</name>
</gene>
<evidence type="ECO:0000313" key="1">
    <source>
        <dbReference type="EMBL" id="ELQ76620.1"/>
    </source>
</evidence>
<proteinExistence type="predicted"/>
<dbReference type="HOGENOM" id="CLU_3175704_0_0_1"/>
<dbReference type="Proteomes" id="UP000011185">
    <property type="component" value="Unassembled WGS sequence"/>
</dbReference>
<dbReference type="InParanoid" id="L7JZ68"/>
<dbReference type="AlphaFoldDB" id="L7JZ68"/>
<keyword evidence="2" id="KW-1185">Reference proteome</keyword>
<sequence length="47" mass="5679">MIYECILNETLIDRKNDITKQKNNEHPQIQKLLALILIHTKYEQKEI</sequence>
<reference evidence="1 2" key="1">
    <citation type="journal article" date="2012" name="PLoS Pathog.">
        <title>The genome of the obligate intracellular parasite Trachipleistophora hominis: new insights into microsporidian genome dynamics and reductive evolution.</title>
        <authorList>
            <person name="Heinz E."/>
            <person name="Williams T.A."/>
            <person name="Nakjang S."/>
            <person name="Noel C.J."/>
            <person name="Swan D.C."/>
            <person name="Goldberg A.V."/>
            <person name="Harris S.R."/>
            <person name="Weinmaier T."/>
            <person name="Markert S."/>
            <person name="Becher D."/>
            <person name="Bernhardt J."/>
            <person name="Dagan T."/>
            <person name="Hacker C."/>
            <person name="Lucocq J.M."/>
            <person name="Schweder T."/>
            <person name="Rattei T."/>
            <person name="Hall N."/>
            <person name="Hirt R.P."/>
            <person name="Embley T.M."/>
        </authorList>
    </citation>
    <scope>NUCLEOTIDE SEQUENCE [LARGE SCALE GENOMIC DNA]</scope>
</reference>
<evidence type="ECO:0000313" key="2">
    <source>
        <dbReference type="Proteomes" id="UP000011185"/>
    </source>
</evidence>
<organism evidence="1 2">
    <name type="scientific">Trachipleistophora hominis</name>
    <name type="common">Microsporidian parasite</name>
    <dbReference type="NCBI Taxonomy" id="72359"/>
    <lineage>
        <taxon>Eukaryota</taxon>
        <taxon>Fungi</taxon>
        <taxon>Fungi incertae sedis</taxon>
        <taxon>Microsporidia</taxon>
        <taxon>Pleistophoridae</taxon>
        <taxon>Trachipleistophora</taxon>
    </lineage>
</organism>